<sequence>MGISKLAYFIQTKAQVTASPTRIALILVLEPVFGGFFGYYLGGDRLGTVNLIGACLILIGMVVTELNADALKKWQFRTTKIKANQN</sequence>
<protein>
    <submittedName>
        <fullName evidence="8">EamA family transporter</fullName>
    </submittedName>
</protein>
<evidence type="ECO:0000256" key="4">
    <source>
        <dbReference type="ARBA" id="ARBA00022989"/>
    </source>
</evidence>
<dbReference type="InterPro" id="IPR000620">
    <property type="entry name" value="EamA_dom"/>
</dbReference>
<dbReference type="EMBL" id="JAAVJI010000024">
    <property type="protein sequence ID" value="NJP03571.1"/>
    <property type="molecule type" value="Genomic_DNA"/>
</dbReference>
<evidence type="ECO:0000256" key="5">
    <source>
        <dbReference type="ARBA" id="ARBA00023136"/>
    </source>
</evidence>
<feature type="transmembrane region" description="Helical" evidence="6">
    <location>
        <begin position="21"/>
        <end position="41"/>
    </location>
</feature>
<dbReference type="Proteomes" id="UP000746535">
    <property type="component" value="Unassembled WGS sequence"/>
</dbReference>
<dbReference type="InterPro" id="IPR037185">
    <property type="entry name" value="EmrE-like"/>
</dbReference>
<keyword evidence="2" id="KW-1003">Cell membrane</keyword>
<dbReference type="PANTHER" id="PTHR42920:SF5">
    <property type="entry name" value="EAMA DOMAIN-CONTAINING PROTEIN"/>
    <property type="match status" value="1"/>
</dbReference>
<organism evidence="8 9">
    <name type="scientific">Pseudomonas quercus</name>
    <dbReference type="NCBI Taxonomy" id="2722792"/>
    <lineage>
        <taxon>Bacteria</taxon>
        <taxon>Pseudomonadati</taxon>
        <taxon>Pseudomonadota</taxon>
        <taxon>Gammaproteobacteria</taxon>
        <taxon>Pseudomonadales</taxon>
        <taxon>Pseudomonadaceae</taxon>
        <taxon>Pseudomonas</taxon>
    </lineage>
</organism>
<comment type="caution">
    <text evidence="8">The sequence shown here is derived from an EMBL/GenBank/DDBJ whole genome shotgun (WGS) entry which is preliminary data.</text>
</comment>
<proteinExistence type="predicted"/>
<accession>A0ABX0YJD1</accession>
<evidence type="ECO:0000259" key="7">
    <source>
        <dbReference type="Pfam" id="PF00892"/>
    </source>
</evidence>
<dbReference type="PANTHER" id="PTHR42920">
    <property type="entry name" value="OS03G0707200 PROTEIN-RELATED"/>
    <property type="match status" value="1"/>
</dbReference>
<evidence type="ECO:0000313" key="8">
    <source>
        <dbReference type="EMBL" id="NJP03571.1"/>
    </source>
</evidence>
<comment type="subcellular location">
    <subcellularLocation>
        <location evidence="1">Cell membrane</location>
        <topology evidence="1">Multi-pass membrane protein</topology>
    </subcellularLocation>
</comment>
<dbReference type="SUPFAM" id="SSF103481">
    <property type="entry name" value="Multidrug resistance efflux transporter EmrE"/>
    <property type="match status" value="1"/>
</dbReference>
<dbReference type="InterPro" id="IPR051258">
    <property type="entry name" value="Diverse_Substrate_Transporter"/>
</dbReference>
<feature type="domain" description="EamA" evidence="7">
    <location>
        <begin position="6"/>
        <end position="64"/>
    </location>
</feature>
<reference evidence="8 9" key="1">
    <citation type="submission" date="2020-03" db="EMBL/GenBank/DDBJ databases">
        <authorList>
            <person name="Wang L."/>
            <person name="He N."/>
            <person name="Li Y."/>
            <person name="Fang Y."/>
            <person name="Zhang F."/>
        </authorList>
    </citation>
    <scope>NUCLEOTIDE SEQUENCE [LARGE SCALE GENOMIC DNA]</scope>
    <source>
        <strain evidence="9">hsmgli-8</strain>
    </source>
</reference>
<dbReference type="Pfam" id="PF00892">
    <property type="entry name" value="EamA"/>
    <property type="match status" value="1"/>
</dbReference>
<evidence type="ECO:0000256" key="3">
    <source>
        <dbReference type="ARBA" id="ARBA00022692"/>
    </source>
</evidence>
<gene>
    <name evidence="8" type="ORF">HBH25_22340</name>
</gene>
<evidence type="ECO:0000256" key="1">
    <source>
        <dbReference type="ARBA" id="ARBA00004651"/>
    </source>
</evidence>
<keyword evidence="3 6" id="KW-0812">Transmembrane</keyword>
<keyword evidence="5 6" id="KW-0472">Membrane</keyword>
<evidence type="ECO:0000256" key="2">
    <source>
        <dbReference type="ARBA" id="ARBA00022475"/>
    </source>
</evidence>
<evidence type="ECO:0000313" key="9">
    <source>
        <dbReference type="Proteomes" id="UP000746535"/>
    </source>
</evidence>
<keyword evidence="4 6" id="KW-1133">Transmembrane helix</keyword>
<feature type="transmembrane region" description="Helical" evidence="6">
    <location>
        <begin position="47"/>
        <end position="68"/>
    </location>
</feature>
<keyword evidence="9" id="KW-1185">Reference proteome</keyword>
<evidence type="ECO:0000256" key="6">
    <source>
        <dbReference type="SAM" id="Phobius"/>
    </source>
</evidence>
<name>A0ABX0YJD1_9PSED</name>